<evidence type="ECO:0000259" key="3">
    <source>
        <dbReference type="PROSITE" id="PS50405"/>
    </source>
</evidence>
<dbReference type="InterPro" id="IPR036282">
    <property type="entry name" value="Glutathione-S-Trfase_C_sf"/>
</dbReference>
<name>Q22V61_TETTS</name>
<dbReference type="InterPro" id="IPR040079">
    <property type="entry name" value="Glutathione_S-Trfase"/>
</dbReference>
<dbReference type="eggNOG" id="KOG0868">
    <property type="taxonomic scope" value="Eukaryota"/>
</dbReference>
<sequence length="219" mass="25294">MSENNQNIILYGNYRSSPSWRVRLALGLKKIEYKLVSIDLFKNEQKSEVYFKVNPNQRIPALIYGDQTLIESTAIIEFLEENFPQYPLLPEDRIKRAQIRGFCQVINSAIHPYQNSNLIGKIEKEGNMNKLEWIKFWVTKGLTAIEELLKKYHGKFCFGDDITMADIFLIPQVSAVVERFGFDLTPFPLILSVVNNLKDLPEFIAASPSNQPDYTEQKN</sequence>
<dbReference type="PROSITE" id="PS50405">
    <property type="entry name" value="GST_CTER"/>
    <property type="match status" value="1"/>
</dbReference>
<dbReference type="GO" id="GO:0006559">
    <property type="term" value="P:L-phenylalanine catabolic process"/>
    <property type="evidence" value="ECO:0007669"/>
    <property type="project" value="TreeGrafter"/>
</dbReference>
<accession>Q22V61</accession>
<dbReference type="GO" id="GO:0016034">
    <property type="term" value="F:maleylacetoacetate isomerase activity"/>
    <property type="evidence" value="ECO:0007669"/>
    <property type="project" value="TreeGrafter"/>
</dbReference>
<keyword evidence="5" id="KW-1185">Reference proteome</keyword>
<dbReference type="EMBL" id="GG662798">
    <property type="protein sequence ID" value="EAR89087.1"/>
    <property type="molecule type" value="Genomic_DNA"/>
</dbReference>
<dbReference type="InterPro" id="IPR010987">
    <property type="entry name" value="Glutathione-S-Trfase_C-like"/>
</dbReference>
<dbReference type="CDD" id="cd03191">
    <property type="entry name" value="GST_C_Zeta"/>
    <property type="match status" value="1"/>
</dbReference>
<feature type="domain" description="GST C-terminal" evidence="3">
    <location>
        <begin position="92"/>
        <end position="216"/>
    </location>
</feature>
<dbReference type="Pfam" id="PF13417">
    <property type="entry name" value="GST_N_3"/>
    <property type="match status" value="1"/>
</dbReference>
<dbReference type="SFLD" id="SFLDS00019">
    <property type="entry name" value="Glutathione_Transferase_(cytos"/>
    <property type="match status" value="1"/>
</dbReference>
<dbReference type="KEGG" id="tet:TTHERM_00575390"/>
<dbReference type="HOGENOM" id="CLU_011226_20_1_1"/>
<protein>
    <submittedName>
        <fullName evidence="4">Maleylacetoacetate isomerase</fullName>
    </submittedName>
</protein>
<dbReference type="GeneID" id="7824179"/>
<dbReference type="PROSITE" id="PS50404">
    <property type="entry name" value="GST_NTER"/>
    <property type="match status" value="1"/>
</dbReference>
<dbReference type="SFLD" id="SFLDG00358">
    <property type="entry name" value="Main_(cytGST)"/>
    <property type="match status" value="1"/>
</dbReference>
<reference evidence="5" key="1">
    <citation type="journal article" date="2006" name="PLoS Biol.">
        <title>Macronuclear genome sequence of the ciliate Tetrahymena thermophila, a model eukaryote.</title>
        <authorList>
            <person name="Eisen J.A."/>
            <person name="Coyne R.S."/>
            <person name="Wu M."/>
            <person name="Wu D."/>
            <person name="Thiagarajan M."/>
            <person name="Wortman J.R."/>
            <person name="Badger J.H."/>
            <person name="Ren Q."/>
            <person name="Amedeo P."/>
            <person name="Jones K.M."/>
            <person name="Tallon L.J."/>
            <person name="Delcher A.L."/>
            <person name="Salzberg S.L."/>
            <person name="Silva J.C."/>
            <person name="Haas B.J."/>
            <person name="Majoros W.H."/>
            <person name="Farzad M."/>
            <person name="Carlton J.M."/>
            <person name="Smith R.K. Jr."/>
            <person name="Garg J."/>
            <person name="Pearlman R.E."/>
            <person name="Karrer K.M."/>
            <person name="Sun L."/>
            <person name="Manning G."/>
            <person name="Elde N.C."/>
            <person name="Turkewitz A.P."/>
            <person name="Asai D.J."/>
            <person name="Wilkes D.E."/>
            <person name="Wang Y."/>
            <person name="Cai H."/>
            <person name="Collins K."/>
            <person name="Stewart B.A."/>
            <person name="Lee S.R."/>
            <person name="Wilamowska K."/>
            <person name="Weinberg Z."/>
            <person name="Ruzzo W.L."/>
            <person name="Wloga D."/>
            <person name="Gaertig J."/>
            <person name="Frankel J."/>
            <person name="Tsao C.-C."/>
            <person name="Gorovsky M.A."/>
            <person name="Keeling P.J."/>
            <person name="Waller R.F."/>
            <person name="Patron N.J."/>
            <person name="Cherry J.M."/>
            <person name="Stover N.A."/>
            <person name="Krieger C.J."/>
            <person name="del Toro C."/>
            <person name="Ryder H.F."/>
            <person name="Williamson S.C."/>
            <person name="Barbeau R.A."/>
            <person name="Hamilton E.P."/>
            <person name="Orias E."/>
        </authorList>
    </citation>
    <scope>NUCLEOTIDE SEQUENCE [LARGE SCALE GENOMIC DNA]</scope>
    <source>
        <strain evidence="5">SB210</strain>
    </source>
</reference>
<dbReference type="Pfam" id="PF14497">
    <property type="entry name" value="GST_C_3"/>
    <property type="match status" value="1"/>
</dbReference>
<dbReference type="InterPro" id="IPR004046">
    <property type="entry name" value="GST_C"/>
</dbReference>
<dbReference type="SUPFAM" id="SSF47616">
    <property type="entry name" value="GST C-terminal domain-like"/>
    <property type="match status" value="1"/>
</dbReference>
<dbReference type="NCBIfam" id="TIGR01262">
    <property type="entry name" value="maiA"/>
    <property type="match status" value="1"/>
</dbReference>
<dbReference type="Gene3D" id="1.20.1050.10">
    <property type="match status" value="1"/>
</dbReference>
<keyword evidence="4" id="KW-0413">Isomerase</keyword>
<dbReference type="GO" id="GO:0005737">
    <property type="term" value="C:cytoplasm"/>
    <property type="evidence" value="ECO:0007669"/>
    <property type="project" value="InterPro"/>
</dbReference>
<dbReference type="InParanoid" id="Q22V61"/>
<dbReference type="PANTHER" id="PTHR42673">
    <property type="entry name" value="MALEYLACETOACETATE ISOMERASE"/>
    <property type="match status" value="1"/>
</dbReference>
<dbReference type="AlphaFoldDB" id="Q22V61"/>
<dbReference type="OMA" id="CCQRIII"/>
<dbReference type="InterPro" id="IPR004045">
    <property type="entry name" value="Glutathione_S-Trfase_N"/>
</dbReference>
<evidence type="ECO:0000256" key="1">
    <source>
        <dbReference type="ARBA" id="ARBA00010007"/>
    </source>
</evidence>
<evidence type="ECO:0000259" key="2">
    <source>
        <dbReference type="PROSITE" id="PS50404"/>
    </source>
</evidence>
<dbReference type="GO" id="GO:0006749">
    <property type="term" value="P:glutathione metabolic process"/>
    <property type="evidence" value="ECO:0007669"/>
    <property type="project" value="TreeGrafter"/>
</dbReference>
<evidence type="ECO:0000313" key="4">
    <source>
        <dbReference type="EMBL" id="EAR89087.1"/>
    </source>
</evidence>
<feature type="domain" description="GST N-terminal" evidence="2">
    <location>
        <begin position="6"/>
        <end position="87"/>
    </location>
</feature>
<dbReference type="GO" id="GO:0004364">
    <property type="term" value="F:glutathione transferase activity"/>
    <property type="evidence" value="ECO:0007669"/>
    <property type="project" value="TreeGrafter"/>
</dbReference>
<dbReference type="InterPro" id="IPR034330">
    <property type="entry name" value="GST_Zeta_C"/>
</dbReference>
<dbReference type="SUPFAM" id="SSF52833">
    <property type="entry name" value="Thioredoxin-like"/>
    <property type="match status" value="1"/>
</dbReference>
<evidence type="ECO:0000313" key="5">
    <source>
        <dbReference type="Proteomes" id="UP000009168"/>
    </source>
</evidence>
<dbReference type="InterPro" id="IPR005955">
    <property type="entry name" value="GST_Zeta"/>
</dbReference>
<organism evidence="4 5">
    <name type="scientific">Tetrahymena thermophila (strain SB210)</name>
    <dbReference type="NCBI Taxonomy" id="312017"/>
    <lineage>
        <taxon>Eukaryota</taxon>
        <taxon>Sar</taxon>
        <taxon>Alveolata</taxon>
        <taxon>Ciliophora</taxon>
        <taxon>Intramacronucleata</taxon>
        <taxon>Oligohymenophorea</taxon>
        <taxon>Hymenostomatida</taxon>
        <taxon>Tetrahymenina</taxon>
        <taxon>Tetrahymenidae</taxon>
        <taxon>Tetrahymena</taxon>
    </lineage>
</organism>
<dbReference type="PANTHER" id="PTHR42673:SF4">
    <property type="entry name" value="MALEYLACETOACETATE ISOMERASE"/>
    <property type="match status" value="1"/>
</dbReference>
<gene>
    <name evidence="4" type="ORF">TTHERM_00575390</name>
</gene>
<dbReference type="Proteomes" id="UP000009168">
    <property type="component" value="Unassembled WGS sequence"/>
</dbReference>
<comment type="similarity">
    <text evidence="1">Belongs to the GST superfamily. Zeta family.</text>
</comment>
<dbReference type="STRING" id="312017.Q22V61"/>
<proteinExistence type="inferred from homology"/>
<dbReference type="FunFam" id="1.20.1050.10:FF:000010">
    <property type="entry name" value="Maleylacetoacetate isomerase isoform 1"/>
    <property type="match status" value="1"/>
</dbReference>
<dbReference type="InterPro" id="IPR036249">
    <property type="entry name" value="Thioredoxin-like_sf"/>
</dbReference>
<dbReference type="RefSeq" id="XP_001009332.1">
    <property type="nucleotide sequence ID" value="XM_001009332.1"/>
</dbReference>
<dbReference type="Gene3D" id="3.40.30.10">
    <property type="entry name" value="Glutaredoxin"/>
    <property type="match status" value="1"/>
</dbReference>
<dbReference type="OrthoDB" id="202840at2759"/>